<proteinExistence type="predicted"/>
<gene>
    <name evidence="2" type="ORF">g.3832</name>
</gene>
<accession>A0A1E1WAS5</accession>
<name>A0A1E1WAS5_PECGO</name>
<dbReference type="OrthoDB" id="7492044at2759"/>
<sequence length="265" mass="29736">MNINYKSFISLFNGSVFTPEITVPVISDVFTLQQPDEALDESDVPSTSKGIWYKPPDVHKRKVKKGLLEIDTSENEHEPALKKIKIVSPSKLFGSVTTDRSPINESPTMPTVMPLAFQQNDDPLCTNDPINIQPQLFKKYKEPVIQPRFVKKWRKKQTDNDPKINSPTKPKGLKTYKRKIQQSTQPDADTAVIFPKIGHIWGSAELPSKSNKCYEGHENSTPLTDTLTQQSEVIQLAFEPESGIDTVLVEIDDDDDDVSEAILGT</sequence>
<feature type="region of interest" description="Disordered" evidence="1">
    <location>
        <begin position="153"/>
        <end position="174"/>
    </location>
</feature>
<dbReference type="EMBL" id="GDQN01006946">
    <property type="protein sequence ID" value="JAT84108.1"/>
    <property type="molecule type" value="Transcribed_RNA"/>
</dbReference>
<organism evidence="2">
    <name type="scientific">Pectinophora gossypiella</name>
    <name type="common">Cotton pink bollworm</name>
    <name type="synonym">Depressaria gossypiella</name>
    <dbReference type="NCBI Taxonomy" id="13191"/>
    <lineage>
        <taxon>Eukaryota</taxon>
        <taxon>Metazoa</taxon>
        <taxon>Ecdysozoa</taxon>
        <taxon>Arthropoda</taxon>
        <taxon>Hexapoda</taxon>
        <taxon>Insecta</taxon>
        <taxon>Pterygota</taxon>
        <taxon>Neoptera</taxon>
        <taxon>Endopterygota</taxon>
        <taxon>Lepidoptera</taxon>
        <taxon>Glossata</taxon>
        <taxon>Ditrysia</taxon>
        <taxon>Gelechioidea</taxon>
        <taxon>Gelechiidae</taxon>
        <taxon>Apatetrinae</taxon>
        <taxon>Pectinophora</taxon>
    </lineage>
</organism>
<reference evidence="2" key="1">
    <citation type="submission" date="2015-09" db="EMBL/GenBank/DDBJ databases">
        <title>De novo assembly of Pectinophora gossypiella (Pink Bollworm) gut transcriptome.</title>
        <authorList>
            <person name="Tassone E.E."/>
        </authorList>
    </citation>
    <scope>NUCLEOTIDE SEQUENCE</scope>
</reference>
<evidence type="ECO:0000256" key="1">
    <source>
        <dbReference type="SAM" id="MobiDB-lite"/>
    </source>
</evidence>
<evidence type="ECO:0000313" key="2">
    <source>
        <dbReference type="EMBL" id="JAT84108.1"/>
    </source>
</evidence>
<protein>
    <submittedName>
        <fullName evidence="2">Uncharacterized protein</fullName>
    </submittedName>
</protein>
<dbReference type="AlphaFoldDB" id="A0A1E1WAS5"/>